<dbReference type="Proteomes" id="UP000243579">
    <property type="component" value="Unassembled WGS sequence"/>
</dbReference>
<proteinExistence type="predicted"/>
<dbReference type="EMBL" id="JNBR01001411">
    <property type="protein sequence ID" value="OQR88049.1"/>
    <property type="molecule type" value="Genomic_DNA"/>
</dbReference>
<keyword evidence="3" id="KW-1185">Reference proteome</keyword>
<accession>A0A1V9YQL0</accession>
<evidence type="ECO:0000313" key="2">
    <source>
        <dbReference type="EMBL" id="OQR88049.1"/>
    </source>
</evidence>
<protein>
    <submittedName>
        <fullName evidence="2">Uncharacterized protein</fullName>
    </submittedName>
</protein>
<organism evidence="2 3">
    <name type="scientific">Achlya hypogyna</name>
    <name type="common">Oomycete</name>
    <name type="synonym">Protoachlya hypogyna</name>
    <dbReference type="NCBI Taxonomy" id="1202772"/>
    <lineage>
        <taxon>Eukaryota</taxon>
        <taxon>Sar</taxon>
        <taxon>Stramenopiles</taxon>
        <taxon>Oomycota</taxon>
        <taxon>Saprolegniomycetes</taxon>
        <taxon>Saprolegniales</taxon>
        <taxon>Achlyaceae</taxon>
        <taxon>Achlya</taxon>
    </lineage>
</organism>
<reference evidence="2 3" key="1">
    <citation type="journal article" date="2014" name="Genome Biol. Evol.">
        <title>The secreted proteins of Achlya hypogyna and Thraustotheca clavata identify the ancestral oomycete secretome and reveal gene acquisitions by horizontal gene transfer.</title>
        <authorList>
            <person name="Misner I."/>
            <person name="Blouin N."/>
            <person name="Leonard G."/>
            <person name="Richards T.A."/>
            <person name="Lane C.E."/>
        </authorList>
    </citation>
    <scope>NUCLEOTIDE SEQUENCE [LARGE SCALE GENOMIC DNA]</scope>
    <source>
        <strain evidence="2 3">ATCC 48635</strain>
    </source>
</reference>
<dbReference type="OrthoDB" id="10354196at2759"/>
<evidence type="ECO:0000313" key="3">
    <source>
        <dbReference type="Proteomes" id="UP000243579"/>
    </source>
</evidence>
<feature type="region of interest" description="Disordered" evidence="1">
    <location>
        <begin position="77"/>
        <end position="108"/>
    </location>
</feature>
<comment type="caution">
    <text evidence="2">The sequence shown here is derived from an EMBL/GenBank/DDBJ whole genome shotgun (WGS) entry which is preliminary data.</text>
</comment>
<name>A0A1V9YQL0_ACHHY</name>
<evidence type="ECO:0000256" key="1">
    <source>
        <dbReference type="SAM" id="MobiDB-lite"/>
    </source>
</evidence>
<dbReference type="AlphaFoldDB" id="A0A1V9YQL0"/>
<sequence length="121" mass="13348">MAAVRSTSWSLVEEEEDDDELREAFLTPATAAAPARPRNPVVVLLEATQSPRPVEFNDALQLKKRKVQDDVLVKPVPKRVHPQQPSWRPALPAEIDQEPPPACGSPLPTKFSRLALAGDRP</sequence>
<gene>
    <name evidence="2" type="ORF">ACHHYP_07629</name>
</gene>